<comment type="caution">
    <text evidence="1">The sequence shown here is derived from an EMBL/GenBank/DDBJ whole genome shotgun (WGS) entry which is preliminary data.</text>
</comment>
<sequence length="113" mass="13309">MSHQLYAQLCERSNSPGVTKTQIVEAALEQYFRIGRHESDDNQLLTKYREVETKIVQSHRDIALGNEMLAQFILYWLTRTEPLPEKERERAHTLGQKRFEYFLNQVAQKIGQT</sequence>
<dbReference type="RefSeq" id="WP_382169061.1">
    <property type="nucleotide sequence ID" value="NZ_JBHTBR010000009.1"/>
</dbReference>
<organism evidence="1 2">
    <name type="scientific">Hirschia litorea</name>
    <dbReference type="NCBI Taxonomy" id="1199156"/>
    <lineage>
        <taxon>Bacteria</taxon>
        <taxon>Pseudomonadati</taxon>
        <taxon>Pseudomonadota</taxon>
        <taxon>Alphaproteobacteria</taxon>
        <taxon>Hyphomonadales</taxon>
        <taxon>Hyphomonadaceae</taxon>
        <taxon>Hirschia</taxon>
    </lineage>
</organism>
<dbReference type="Proteomes" id="UP001596492">
    <property type="component" value="Unassembled WGS sequence"/>
</dbReference>
<reference evidence="2" key="1">
    <citation type="journal article" date="2019" name="Int. J. Syst. Evol. Microbiol.">
        <title>The Global Catalogue of Microorganisms (GCM) 10K type strain sequencing project: providing services to taxonomists for standard genome sequencing and annotation.</title>
        <authorList>
            <consortium name="The Broad Institute Genomics Platform"/>
            <consortium name="The Broad Institute Genome Sequencing Center for Infectious Disease"/>
            <person name="Wu L."/>
            <person name="Ma J."/>
        </authorList>
    </citation>
    <scope>NUCLEOTIDE SEQUENCE [LARGE SCALE GENOMIC DNA]</scope>
    <source>
        <strain evidence="2">CCUG 51308</strain>
    </source>
</reference>
<name>A0ABW2IQ96_9PROT</name>
<protein>
    <recommendedName>
        <fullName evidence="3">CopG family transcriptional regulator</fullName>
    </recommendedName>
</protein>
<proteinExistence type="predicted"/>
<evidence type="ECO:0008006" key="3">
    <source>
        <dbReference type="Google" id="ProtNLM"/>
    </source>
</evidence>
<accession>A0ABW2IQ96</accession>
<evidence type="ECO:0000313" key="2">
    <source>
        <dbReference type="Proteomes" id="UP001596492"/>
    </source>
</evidence>
<gene>
    <name evidence="1" type="ORF">ACFQS8_15445</name>
</gene>
<keyword evidence="2" id="KW-1185">Reference proteome</keyword>
<evidence type="ECO:0000313" key="1">
    <source>
        <dbReference type="EMBL" id="MFC7293015.1"/>
    </source>
</evidence>
<dbReference type="EMBL" id="JBHTBR010000009">
    <property type="protein sequence ID" value="MFC7293015.1"/>
    <property type="molecule type" value="Genomic_DNA"/>
</dbReference>